<evidence type="ECO:0000313" key="1">
    <source>
        <dbReference type="EMBL" id="SJL18267.1"/>
    </source>
</evidence>
<gene>
    <name evidence="1" type="ORF">ARMOST_21852</name>
</gene>
<dbReference type="AlphaFoldDB" id="A0A284SB74"/>
<dbReference type="EMBL" id="FUEG01000056">
    <property type="protein sequence ID" value="SJL18267.1"/>
    <property type="molecule type" value="Genomic_DNA"/>
</dbReference>
<keyword evidence="2" id="KW-1185">Reference proteome</keyword>
<proteinExistence type="predicted"/>
<reference evidence="2" key="1">
    <citation type="journal article" date="2017" name="Nat. Ecol. Evol.">
        <title>Genome expansion and lineage-specific genetic innovations in the forest pathogenic fungi Armillaria.</title>
        <authorList>
            <person name="Sipos G."/>
            <person name="Prasanna A.N."/>
            <person name="Walter M.C."/>
            <person name="O'Connor E."/>
            <person name="Balint B."/>
            <person name="Krizsan K."/>
            <person name="Kiss B."/>
            <person name="Hess J."/>
            <person name="Varga T."/>
            <person name="Slot J."/>
            <person name="Riley R."/>
            <person name="Boka B."/>
            <person name="Rigling D."/>
            <person name="Barry K."/>
            <person name="Lee J."/>
            <person name="Mihaltcheva S."/>
            <person name="LaButti K."/>
            <person name="Lipzen A."/>
            <person name="Waldron R."/>
            <person name="Moloney N.M."/>
            <person name="Sperisen C."/>
            <person name="Kredics L."/>
            <person name="Vagvoelgyi C."/>
            <person name="Patrignani A."/>
            <person name="Fitzpatrick D."/>
            <person name="Nagy I."/>
            <person name="Doyle S."/>
            <person name="Anderson J.B."/>
            <person name="Grigoriev I.V."/>
            <person name="Gueldener U."/>
            <person name="Muensterkoetter M."/>
            <person name="Nagy L.G."/>
        </authorList>
    </citation>
    <scope>NUCLEOTIDE SEQUENCE [LARGE SCALE GENOMIC DNA]</scope>
    <source>
        <strain evidence="2">C18/9</strain>
    </source>
</reference>
<sequence>MNPNTKGGRCHGVGANQKRLADDSALLSPPNTASILCSKFLHAKLKRSSVPVATELSTEVYIEMYD</sequence>
<name>A0A284SB74_ARMOS</name>
<protein>
    <submittedName>
        <fullName evidence="1">Uncharacterized protein</fullName>
    </submittedName>
</protein>
<organism evidence="1 2">
    <name type="scientific">Armillaria ostoyae</name>
    <name type="common">Armillaria root rot fungus</name>
    <dbReference type="NCBI Taxonomy" id="47428"/>
    <lineage>
        <taxon>Eukaryota</taxon>
        <taxon>Fungi</taxon>
        <taxon>Dikarya</taxon>
        <taxon>Basidiomycota</taxon>
        <taxon>Agaricomycotina</taxon>
        <taxon>Agaricomycetes</taxon>
        <taxon>Agaricomycetidae</taxon>
        <taxon>Agaricales</taxon>
        <taxon>Marasmiineae</taxon>
        <taxon>Physalacriaceae</taxon>
        <taxon>Armillaria</taxon>
    </lineage>
</organism>
<evidence type="ECO:0000313" key="2">
    <source>
        <dbReference type="Proteomes" id="UP000219338"/>
    </source>
</evidence>
<dbReference type="Proteomes" id="UP000219338">
    <property type="component" value="Unassembled WGS sequence"/>
</dbReference>
<accession>A0A284SB74</accession>